<evidence type="ECO:0000313" key="3">
    <source>
        <dbReference type="Proteomes" id="UP000299102"/>
    </source>
</evidence>
<evidence type="ECO:0000256" key="1">
    <source>
        <dbReference type="SAM" id="MobiDB-lite"/>
    </source>
</evidence>
<evidence type="ECO:0000313" key="2">
    <source>
        <dbReference type="EMBL" id="GBP60408.1"/>
    </source>
</evidence>
<dbReference type="EMBL" id="BGZK01000787">
    <property type="protein sequence ID" value="GBP60408.1"/>
    <property type="molecule type" value="Genomic_DNA"/>
</dbReference>
<protein>
    <submittedName>
        <fullName evidence="2">Uncharacterized protein</fullName>
    </submittedName>
</protein>
<accession>A0A4C1X9B3</accession>
<sequence length="101" mass="10499">MKIARTTSPVIGERAGRAPSCTAAAGRHSSTFTVLFGGLEQRAVGALAGSSQRRPAAANRDGGGGGAAGRARPLLSADKLHAHYTIVQIRLDYYFTTGMLK</sequence>
<feature type="region of interest" description="Disordered" evidence="1">
    <location>
        <begin position="47"/>
        <end position="70"/>
    </location>
</feature>
<dbReference type="Proteomes" id="UP000299102">
    <property type="component" value="Unassembled WGS sequence"/>
</dbReference>
<comment type="caution">
    <text evidence="2">The sequence shown here is derived from an EMBL/GenBank/DDBJ whole genome shotgun (WGS) entry which is preliminary data.</text>
</comment>
<reference evidence="2 3" key="1">
    <citation type="journal article" date="2019" name="Commun. Biol.">
        <title>The bagworm genome reveals a unique fibroin gene that provides high tensile strength.</title>
        <authorList>
            <person name="Kono N."/>
            <person name="Nakamura H."/>
            <person name="Ohtoshi R."/>
            <person name="Tomita M."/>
            <person name="Numata K."/>
            <person name="Arakawa K."/>
        </authorList>
    </citation>
    <scope>NUCLEOTIDE SEQUENCE [LARGE SCALE GENOMIC DNA]</scope>
</reference>
<organism evidence="2 3">
    <name type="scientific">Eumeta variegata</name>
    <name type="common">Bagworm moth</name>
    <name type="synonym">Eumeta japonica</name>
    <dbReference type="NCBI Taxonomy" id="151549"/>
    <lineage>
        <taxon>Eukaryota</taxon>
        <taxon>Metazoa</taxon>
        <taxon>Ecdysozoa</taxon>
        <taxon>Arthropoda</taxon>
        <taxon>Hexapoda</taxon>
        <taxon>Insecta</taxon>
        <taxon>Pterygota</taxon>
        <taxon>Neoptera</taxon>
        <taxon>Endopterygota</taxon>
        <taxon>Lepidoptera</taxon>
        <taxon>Glossata</taxon>
        <taxon>Ditrysia</taxon>
        <taxon>Tineoidea</taxon>
        <taxon>Psychidae</taxon>
        <taxon>Oiketicinae</taxon>
        <taxon>Eumeta</taxon>
    </lineage>
</organism>
<proteinExistence type="predicted"/>
<feature type="region of interest" description="Disordered" evidence="1">
    <location>
        <begin position="1"/>
        <end position="22"/>
    </location>
</feature>
<gene>
    <name evidence="2" type="ORF">EVAR_98304_1</name>
</gene>
<name>A0A4C1X9B3_EUMVA</name>
<keyword evidence="3" id="KW-1185">Reference proteome</keyword>
<dbReference type="AlphaFoldDB" id="A0A4C1X9B3"/>